<reference evidence="2" key="1">
    <citation type="submission" date="2015-09" db="EMBL/GenBank/DDBJ databases">
        <authorList>
            <person name="Bertelli C."/>
        </authorList>
    </citation>
    <scope>NUCLEOTIDE SEQUENCE [LARGE SCALE GENOMIC DNA]</scope>
    <source>
        <strain evidence="2">KNic</strain>
        <plasmid evidence="2">pPNK</plasmid>
    </source>
</reference>
<dbReference type="EMBL" id="LN879503">
    <property type="protein sequence ID" value="CUI18093.1"/>
    <property type="molecule type" value="Genomic_DNA"/>
</dbReference>
<protein>
    <submittedName>
        <fullName evidence="1">Uncharacterized protein</fullName>
    </submittedName>
</protein>
<dbReference type="KEGG" id="pnl:PNK_p0039"/>
<dbReference type="AlphaFoldDB" id="A0A0U5JG62"/>
<name>A0A0U5JG62_9BACT</name>
<evidence type="ECO:0000313" key="2">
    <source>
        <dbReference type="Proteomes" id="UP000069902"/>
    </source>
</evidence>
<gene>
    <name evidence="1" type="ORF">PNK_p0039</name>
</gene>
<keyword evidence="2" id="KW-1185">Reference proteome</keyword>
<dbReference type="Proteomes" id="UP000069902">
    <property type="component" value="Plasmid pPNK"/>
</dbReference>
<organism evidence="1 2">
    <name type="scientific">Candidatus Protochlamydia naegleriophila</name>
    <dbReference type="NCBI Taxonomy" id="389348"/>
    <lineage>
        <taxon>Bacteria</taxon>
        <taxon>Pseudomonadati</taxon>
        <taxon>Chlamydiota</taxon>
        <taxon>Chlamydiia</taxon>
        <taxon>Parachlamydiales</taxon>
        <taxon>Parachlamydiaceae</taxon>
        <taxon>Candidatus Protochlamydia</taxon>
    </lineage>
</organism>
<accession>A0A0U5JG62</accession>
<evidence type="ECO:0000313" key="1">
    <source>
        <dbReference type="EMBL" id="CUI18093.1"/>
    </source>
</evidence>
<dbReference type="InParanoid" id="A0A0U5JG62"/>
<geneLocation type="plasmid" evidence="2">
    <name>pPNK</name>
</geneLocation>
<dbReference type="PATRIC" id="fig|389348.3.peg.2801"/>
<proteinExistence type="predicted"/>
<sequence length="512" mass="58252">MSINGPVHVPSQPNWPTNPSHVNTTISGKENLFPKAILESGKSHTSSSLTTKKVEKEVVETMLERTDDYKSSFFKVKRTQKNLEAVKTQISECLQKLNGNLTDIKIEMNIRFRLVEYILKRSLFCSESGRQTCLEDALNQINYMQQVAYFSCFTQMATYLLKVLDGVSCLDMNVVRDTLLNLRRADILSSNGSKELTEVVTFFETRWKELKEEGKLDKETYKLLNEQLKQILTEDPFRDEFIKNPELFKKVKDAPEALLKKYPHLASASDFLSRYPTAGWIELPNQTFNTENLKLCINKARTSPLARTLVLESADAIITPSHAYLIKNLIVEKQDLTVLLGNEDDLITLTTAFHEDKTIAFDEKTFLAGRTQINKSESEFILFGINSQSPIRKVQPQLEVKKTDSSLQSKPVQSTPSVSVPLQGTTRLIDGRVFLILDGKNGEKVLAVRDYEVEAVKKLNRKYVDENGITQEFHILGVGPEYYEKLDIIEGRIKEKHSSSIESMLQKHSSKK</sequence>